<sequence length="369" mass="42068">MKSRNVHSTKRNAFKELKKILTKKIFCTIYLFSSFLIGQDVLSVAKVNTPEQVSTTSKEKIHIDFVGTGNLQGSLSKGEAIDGSAGIGVIYERFRGNTKQYKGRFWNMRERFIDTADIDNDNDTTELKTRRWKEWRASHERSIIGVKSYEIEATINVAATTDTISAEFNENMLIRNQRDFGFFILNPFTNDQSLFINTNVYLNPDGDHWMNNVAKIISGFNGRVIASNSVWNVGENQNINLGVLALRCGIFHEFLPDNKIRDEDGKTKYSVFLGLNMGYRGIFGDIISENNRDLRIATLGTDRTDFSGLEFNFGFRLENIRAEFQMPFLFGSDRNSILGLTNTQFLFTIRFVGGFGLKLNTKNPKKEEE</sequence>
<evidence type="ECO:0000313" key="2">
    <source>
        <dbReference type="Proteomes" id="UP000533900"/>
    </source>
</evidence>
<dbReference type="EMBL" id="JACLCP010000002">
    <property type="protein sequence ID" value="MBC2844906.1"/>
    <property type="molecule type" value="Genomic_DNA"/>
</dbReference>
<dbReference type="RefSeq" id="WP_185788630.1">
    <property type="nucleotide sequence ID" value="NZ_JACLCP010000002.1"/>
</dbReference>
<organism evidence="1 2">
    <name type="scientific">Winogradskyella flava</name>
    <dbReference type="NCBI Taxonomy" id="1884876"/>
    <lineage>
        <taxon>Bacteria</taxon>
        <taxon>Pseudomonadati</taxon>
        <taxon>Bacteroidota</taxon>
        <taxon>Flavobacteriia</taxon>
        <taxon>Flavobacteriales</taxon>
        <taxon>Flavobacteriaceae</taxon>
        <taxon>Winogradskyella</taxon>
    </lineage>
</organism>
<dbReference type="AlphaFoldDB" id="A0A842ISY0"/>
<evidence type="ECO:0000313" key="1">
    <source>
        <dbReference type="EMBL" id="MBC2844906.1"/>
    </source>
</evidence>
<comment type="caution">
    <text evidence="1">The sequence shown here is derived from an EMBL/GenBank/DDBJ whole genome shotgun (WGS) entry which is preliminary data.</text>
</comment>
<name>A0A842ISY0_9FLAO</name>
<protein>
    <submittedName>
        <fullName evidence="1">Uncharacterized protein</fullName>
    </submittedName>
</protein>
<dbReference type="Proteomes" id="UP000533900">
    <property type="component" value="Unassembled WGS sequence"/>
</dbReference>
<accession>A0A842ISY0</accession>
<proteinExistence type="predicted"/>
<keyword evidence="2" id="KW-1185">Reference proteome</keyword>
<gene>
    <name evidence="1" type="ORF">H7F21_07375</name>
</gene>
<reference evidence="1" key="1">
    <citation type="submission" date="2020-08" db="EMBL/GenBank/DDBJ databases">
        <title>Winogradskyella ouciana sp. nov., isolated from the hadal seawater of the Mariana Trench.</title>
        <authorList>
            <person name="He X."/>
        </authorList>
    </citation>
    <scope>NUCLEOTIDE SEQUENCE [LARGE SCALE GENOMIC DNA]</scope>
    <source>
        <strain evidence="1">KCTC 52348</strain>
    </source>
</reference>